<dbReference type="Gene3D" id="3.10.450.50">
    <property type="match status" value="1"/>
</dbReference>
<name>A0ABS3S0V6_9ACTN</name>
<dbReference type="NCBIfam" id="NF033407">
    <property type="entry name" value="SnoaL_meth_ester"/>
    <property type="match status" value="1"/>
</dbReference>
<comment type="caution">
    <text evidence="1">The sequence shown here is derived from an EMBL/GenBank/DDBJ whole genome shotgun (WGS) entry which is preliminary data.</text>
</comment>
<proteinExistence type="predicted"/>
<evidence type="ECO:0000313" key="1">
    <source>
        <dbReference type="EMBL" id="MBO2462646.1"/>
    </source>
</evidence>
<protein>
    <submittedName>
        <fullName evidence="1">SnoaL/DnrD family polyketide biosynthesis methyl ester cyclase</fullName>
    </submittedName>
</protein>
<sequence>MGDPIGPVRRMIQAFTSGKTQDVDEYIHPEYMNPATLERCDKRGPDAFVESVEWLRDVFSELHLEEIDYQEGGGFVTAYLLMSGRHTGNLVGLPPTGRRFAAEQLHLCQVVDGKVRMHREWRDDLGCLRQLGLPELPGPASG</sequence>
<keyword evidence="2" id="KW-1185">Reference proteome</keyword>
<gene>
    <name evidence="1" type="ORF">J4709_34265</name>
</gene>
<dbReference type="PANTHER" id="PTHR38436">
    <property type="entry name" value="POLYKETIDE CYCLASE SNOAL-LIKE DOMAIN"/>
    <property type="match status" value="1"/>
</dbReference>
<dbReference type="Pfam" id="PF07366">
    <property type="entry name" value="SnoaL"/>
    <property type="match status" value="1"/>
</dbReference>
<reference evidence="1 2" key="1">
    <citation type="submission" date="2021-03" db="EMBL/GenBank/DDBJ databases">
        <title>Actinomadura violae sp. nov., isolated from lichen in Thailand.</title>
        <authorList>
            <person name="Kanchanasin P."/>
            <person name="Saeng-In P."/>
            <person name="Phongsopitanun W."/>
            <person name="Yuki M."/>
            <person name="Kudo T."/>
            <person name="Ohkuma M."/>
            <person name="Tanasupawat S."/>
        </authorList>
    </citation>
    <scope>NUCLEOTIDE SEQUENCE [LARGE SCALE GENOMIC DNA]</scope>
    <source>
        <strain evidence="1 2">LCR2-06</strain>
    </source>
</reference>
<dbReference type="SUPFAM" id="SSF54427">
    <property type="entry name" value="NTF2-like"/>
    <property type="match status" value="1"/>
</dbReference>
<dbReference type="Proteomes" id="UP000680206">
    <property type="component" value="Unassembled WGS sequence"/>
</dbReference>
<accession>A0ABS3S0V6</accession>
<dbReference type="PANTHER" id="PTHR38436:SF1">
    <property type="entry name" value="ESTER CYCLASE"/>
    <property type="match status" value="1"/>
</dbReference>
<organism evidence="1 2">
    <name type="scientific">Actinomadura violacea</name>
    <dbReference type="NCBI Taxonomy" id="2819934"/>
    <lineage>
        <taxon>Bacteria</taxon>
        <taxon>Bacillati</taxon>
        <taxon>Actinomycetota</taxon>
        <taxon>Actinomycetes</taxon>
        <taxon>Streptosporangiales</taxon>
        <taxon>Thermomonosporaceae</taxon>
        <taxon>Actinomadura</taxon>
    </lineage>
</organism>
<dbReference type="EMBL" id="JAGEPF010000023">
    <property type="protein sequence ID" value="MBO2462646.1"/>
    <property type="molecule type" value="Genomic_DNA"/>
</dbReference>
<evidence type="ECO:0000313" key="2">
    <source>
        <dbReference type="Proteomes" id="UP000680206"/>
    </source>
</evidence>
<dbReference type="InterPro" id="IPR032710">
    <property type="entry name" value="NTF2-like_dom_sf"/>
</dbReference>
<dbReference type="InterPro" id="IPR009959">
    <property type="entry name" value="Cyclase_SnoaL-like"/>
</dbReference>